<dbReference type="InterPro" id="IPR008972">
    <property type="entry name" value="Cupredoxin"/>
</dbReference>
<gene>
    <name evidence="5" type="ORF">A3D26_01195</name>
</gene>
<evidence type="ECO:0000256" key="1">
    <source>
        <dbReference type="ARBA" id="ARBA00022723"/>
    </source>
</evidence>
<evidence type="ECO:0000313" key="5">
    <source>
        <dbReference type="EMBL" id="OGY12183.1"/>
    </source>
</evidence>
<dbReference type="STRING" id="1797516.A3D26_01195"/>
<protein>
    <recommendedName>
        <fullName evidence="4">EfeO-type cupredoxin-like domain-containing protein</fullName>
    </recommendedName>
</protein>
<proteinExistence type="predicted"/>
<evidence type="ECO:0000256" key="2">
    <source>
        <dbReference type="ARBA" id="ARBA00023008"/>
    </source>
</evidence>
<organism evidence="5 6">
    <name type="scientific">Candidatus Blackburnbacteria bacterium RIFCSPHIGHO2_02_FULL_44_20</name>
    <dbReference type="NCBI Taxonomy" id="1797516"/>
    <lineage>
        <taxon>Bacteria</taxon>
        <taxon>Candidatus Blackburniibacteriota</taxon>
    </lineage>
</organism>
<evidence type="ECO:0000313" key="6">
    <source>
        <dbReference type="Proteomes" id="UP000178319"/>
    </source>
</evidence>
<dbReference type="PANTHER" id="PTHR38439:SF3">
    <property type="entry name" value="COPPER-RESISTANT CUPROPROTEIN COPI"/>
    <property type="match status" value="1"/>
</dbReference>
<feature type="compositionally biased region" description="Low complexity" evidence="3">
    <location>
        <begin position="9"/>
        <end position="23"/>
    </location>
</feature>
<dbReference type="PROSITE" id="PS00079">
    <property type="entry name" value="MULTICOPPER_OXIDASE1"/>
    <property type="match status" value="1"/>
</dbReference>
<reference evidence="5 6" key="1">
    <citation type="journal article" date="2016" name="Nat. Commun.">
        <title>Thousands of microbial genomes shed light on interconnected biogeochemical processes in an aquifer system.</title>
        <authorList>
            <person name="Anantharaman K."/>
            <person name="Brown C.T."/>
            <person name="Hug L.A."/>
            <person name="Sharon I."/>
            <person name="Castelle C.J."/>
            <person name="Probst A.J."/>
            <person name="Thomas B.C."/>
            <person name="Singh A."/>
            <person name="Wilkins M.J."/>
            <person name="Karaoz U."/>
            <person name="Brodie E.L."/>
            <person name="Williams K.H."/>
            <person name="Hubbard S.S."/>
            <person name="Banfield J.F."/>
        </authorList>
    </citation>
    <scope>NUCLEOTIDE SEQUENCE [LARGE SCALE GENOMIC DNA]</scope>
</reference>
<sequence>MEGLEVAPTSAPAEVSSGSSSATTEEEVKEFDIVGSNFKFDPQTITVKKGDRVKIIFKSVGGMHDFVLDDFDVSTETLSDGEEETVEFTADTAGAFEYYCSIGNHRAVGMKGGFVVE</sequence>
<feature type="region of interest" description="Disordered" evidence="3">
    <location>
        <begin position="1"/>
        <end position="26"/>
    </location>
</feature>
<dbReference type="EMBL" id="MHBZ01000005">
    <property type="protein sequence ID" value="OGY12183.1"/>
    <property type="molecule type" value="Genomic_DNA"/>
</dbReference>
<dbReference type="InterPro" id="IPR050845">
    <property type="entry name" value="Cu-binding_ET"/>
</dbReference>
<accession>A0A1G1V9Y7</accession>
<dbReference type="PANTHER" id="PTHR38439">
    <property type="entry name" value="AURACYANIN-B"/>
    <property type="match status" value="1"/>
</dbReference>
<evidence type="ECO:0000259" key="4">
    <source>
        <dbReference type="Pfam" id="PF13473"/>
    </source>
</evidence>
<dbReference type="AlphaFoldDB" id="A0A1G1V9Y7"/>
<dbReference type="SUPFAM" id="SSF49503">
    <property type="entry name" value="Cupredoxins"/>
    <property type="match status" value="1"/>
</dbReference>
<dbReference type="Gene3D" id="2.60.40.420">
    <property type="entry name" value="Cupredoxins - blue copper proteins"/>
    <property type="match status" value="1"/>
</dbReference>
<feature type="domain" description="EfeO-type cupredoxin-like" evidence="4">
    <location>
        <begin position="20"/>
        <end position="107"/>
    </location>
</feature>
<dbReference type="Proteomes" id="UP000178319">
    <property type="component" value="Unassembled WGS sequence"/>
</dbReference>
<dbReference type="GO" id="GO:0046872">
    <property type="term" value="F:metal ion binding"/>
    <property type="evidence" value="ECO:0007669"/>
    <property type="project" value="UniProtKB-KW"/>
</dbReference>
<comment type="caution">
    <text evidence="5">The sequence shown here is derived from an EMBL/GenBank/DDBJ whole genome shotgun (WGS) entry which is preliminary data.</text>
</comment>
<evidence type="ECO:0000256" key="3">
    <source>
        <dbReference type="SAM" id="MobiDB-lite"/>
    </source>
</evidence>
<dbReference type="Pfam" id="PF13473">
    <property type="entry name" value="Cupredoxin_1"/>
    <property type="match status" value="1"/>
</dbReference>
<dbReference type="InterPro" id="IPR028096">
    <property type="entry name" value="EfeO_Cupredoxin"/>
</dbReference>
<dbReference type="InterPro" id="IPR033138">
    <property type="entry name" value="Cu_oxidase_CS"/>
</dbReference>
<keyword evidence="2" id="KW-0186">Copper</keyword>
<keyword evidence="1" id="KW-0479">Metal-binding</keyword>
<name>A0A1G1V9Y7_9BACT</name>